<evidence type="ECO:0000313" key="2">
    <source>
        <dbReference type="EMBL" id="RHF90963.1"/>
    </source>
</evidence>
<dbReference type="InterPro" id="IPR003343">
    <property type="entry name" value="Big_2"/>
</dbReference>
<dbReference type="Proteomes" id="UP000286186">
    <property type="component" value="Unassembled WGS sequence"/>
</dbReference>
<feature type="domain" description="BIG2" evidence="1">
    <location>
        <begin position="19"/>
        <end position="91"/>
    </location>
</feature>
<gene>
    <name evidence="2" type="ORF">DW652_00855</name>
</gene>
<accession>A0A414RD87</accession>
<dbReference type="AlphaFoldDB" id="A0A414RD87"/>
<dbReference type="InterPro" id="IPR008964">
    <property type="entry name" value="Invasin/intimin_cell_adhesion"/>
</dbReference>
<dbReference type="SUPFAM" id="SSF49373">
    <property type="entry name" value="Invasin/intimin cell-adhesion fragments"/>
    <property type="match status" value="1"/>
</dbReference>
<proteinExistence type="predicted"/>
<dbReference type="Gene3D" id="2.60.40.1080">
    <property type="match status" value="1"/>
</dbReference>
<sequence length="233" mass="26210">MIVLVLAITFSITPESVFAAKTVKLNRTKATIYVGKKVQLKLINNKKKIKWSTSNKKIATVSKKGKVKGIKSGKATIIAKIGKNKFKCNIVVKKKKDQENIQFEEHPSYSVGIVNGLDISASYDKAVIRIYNYGNQDIYVGNPALNTDYILAHNVLAGSRIYQSNENGIFSFTPSVVKPYSSISYTFSRFWRDRAMYAYYVTFHLTNATYYDVPIYSQDGVLHTERGYVSSGL</sequence>
<dbReference type="EMBL" id="QRHR01000001">
    <property type="protein sequence ID" value="RHF90963.1"/>
    <property type="molecule type" value="Genomic_DNA"/>
</dbReference>
<reference evidence="2 3" key="1">
    <citation type="submission" date="2018-08" db="EMBL/GenBank/DDBJ databases">
        <title>A genome reference for cultivated species of the human gut microbiota.</title>
        <authorList>
            <person name="Zou Y."/>
            <person name="Xue W."/>
            <person name="Luo G."/>
        </authorList>
    </citation>
    <scope>NUCLEOTIDE SEQUENCE [LARGE SCALE GENOMIC DNA]</scope>
    <source>
        <strain evidence="2 3">AM23-22</strain>
    </source>
</reference>
<dbReference type="SMART" id="SM00635">
    <property type="entry name" value="BID_2"/>
    <property type="match status" value="1"/>
</dbReference>
<comment type="caution">
    <text evidence="2">The sequence shown here is derived from an EMBL/GenBank/DDBJ whole genome shotgun (WGS) entry which is preliminary data.</text>
</comment>
<evidence type="ECO:0000259" key="1">
    <source>
        <dbReference type="SMART" id="SM00635"/>
    </source>
</evidence>
<organism evidence="2 3">
    <name type="scientific">Eubacterium ventriosum</name>
    <dbReference type="NCBI Taxonomy" id="39496"/>
    <lineage>
        <taxon>Bacteria</taxon>
        <taxon>Bacillati</taxon>
        <taxon>Bacillota</taxon>
        <taxon>Clostridia</taxon>
        <taxon>Eubacteriales</taxon>
        <taxon>Eubacteriaceae</taxon>
        <taxon>Eubacterium</taxon>
    </lineage>
</organism>
<dbReference type="Pfam" id="PF02368">
    <property type="entry name" value="Big_2"/>
    <property type="match status" value="1"/>
</dbReference>
<evidence type="ECO:0000313" key="3">
    <source>
        <dbReference type="Proteomes" id="UP000286186"/>
    </source>
</evidence>
<protein>
    <recommendedName>
        <fullName evidence="1">BIG2 domain-containing protein</fullName>
    </recommendedName>
</protein>
<name>A0A414RD87_9FIRM</name>